<gene>
    <name evidence="5" type="ORF">K493DRAFT_227422</name>
</gene>
<dbReference type="InterPro" id="IPR016073">
    <property type="entry name" value="Skp1_comp_POZ"/>
</dbReference>
<dbReference type="InterPro" id="IPR016072">
    <property type="entry name" value="Skp1_comp_dimer"/>
</dbReference>
<reference evidence="5 6" key="1">
    <citation type="submission" date="2016-07" db="EMBL/GenBank/DDBJ databases">
        <title>Pervasive Adenine N6-methylation of Active Genes in Fungi.</title>
        <authorList>
            <consortium name="DOE Joint Genome Institute"/>
            <person name="Mondo S.J."/>
            <person name="Dannebaum R.O."/>
            <person name="Kuo R.C."/>
            <person name="Labutti K."/>
            <person name="Haridas S."/>
            <person name="Kuo A."/>
            <person name="Salamov A."/>
            <person name="Ahrendt S.R."/>
            <person name="Lipzen A."/>
            <person name="Sullivan W."/>
            <person name="Andreopoulos W.B."/>
            <person name="Clum A."/>
            <person name="Lindquist E."/>
            <person name="Daum C."/>
            <person name="Ramamoorthy G.K."/>
            <person name="Gryganskyi A."/>
            <person name="Culley D."/>
            <person name="Magnuson J.K."/>
            <person name="James T.Y."/>
            <person name="O'Malley M.A."/>
            <person name="Stajich J.E."/>
            <person name="Spatafora J.W."/>
            <person name="Visel A."/>
            <person name="Grigoriev I.V."/>
        </authorList>
    </citation>
    <scope>NUCLEOTIDE SEQUENCE [LARGE SCALE GENOMIC DNA]</scope>
    <source>
        <strain evidence="5 6">CBS 931.73</strain>
    </source>
</reference>
<evidence type="ECO:0000259" key="3">
    <source>
        <dbReference type="Pfam" id="PF01466"/>
    </source>
</evidence>
<dbReference type="Proteomes" id="UP000193498">
    <property type="component" value="Unassembled WGS sequence"/>
</dbReference>
<dbReference type="InterPro" id="IPR036296">
    <property type="entry name" value="SKP1-like_dim_sf"/>
</dbReference>
<dbReference type="AlphaFoldDB" id="A0A1Y1Y128"/>
<evidence type="ECO:0000313" key="6">
    <source>
        <dbReference type="Proteomes" id="UP000193498"/>
    </source>
</evidence>
<proteinExistence type="inferred from homology"/>
<organism evidence="5 6">
    <name type="scientific">Basidiobolus meristosporus CBS 931.73</name>
    <dbReference type="NCBI Taxonomy" id="1314790"/>
    <lineage>
        <taxon>Eukaryota</taxon>
        <taxon>Fungi</taxon>
        <taxon>Fungi incertae sedis</taxon>
        <taxon>Zoopagomycota</taxon>
        <taxon>Entomophthoromycotina</taxon>
        <taxon>Basidiobolomycetes</taxon>
        <taxon>Basidiobolales</taxon>
        <taxon>Basidiobolaceae</taxon>
        <taxon>Basidiobolus</taxon>
    </lineage>
</organism>
<keyword evidence="6" id="KW-1185">Reference proteome</keyword>
<keyword evidence="5" id="KW-0436">Ligase</keyword>
<dbReference type="PIRSF" id="PIRSF028729">
    <property type="entry name" value="E3_ubiquit_lig_SCF_Skp"/>
    <property type="match status" value="1"/>
</dbReference>
<dbReference type="SUPFAM" id="SSF81382">
    <property type="entry name" value="Skp1 dimerisation domain-like"/>
    <property type="match status" value="1"/>
</dbReference>
<dbReference type="InterPro" id="IPR016897">
    <property type="entry name" value="SKP1"/>
</dbReference>
<dbReference type="InterPro" id="IPR011333">
    <property type="entry name" value="SKP1/BTB/POZ_sf"/>
</dbReference>
<dbReference type="InterPro" id="IPR001232">
    <property type="entry name" value="SKP1-like"/>
</dbReference>
<accession>A0A1Y1Y128</accession>
<dbReference type="SUPFAM" id="SSF54695">
    <property type="entry name" value="POZ domain"/>
    <property type="match status" value="1"/>
</dbReference>
<comment type="similarity">
    <text evidence="1">Belongs to the SKP1 family.</text>
</comment>
<dbReference type="SMART" id="SM00512">
    <property type="entry name" value="Skp1"/>
    <property type="match status" value="1"/>
</dbReference>
<dbReference type="STRING" id="1314790.A0A1Y1Y128"/>
<evidence type="ECO:0000256" key="2">
    <source>
        <dbReference type="ARBA" id="ARBA00022786"/>
    </source>
</evidence>
<name>A0A1Y1Y128_9FUNG</name>
<dbReference type="InParanoid" id="A0A1Y1Y128"/>
<feature type="domain" description="SKP1 component POZ" evidence="4">
    <location>
        <begin position="6"/>
        <end position="57"/>
    </location>
</feature>
<protein>
    <submittedName>
        <fullName evidence="5">E3 ubiquitin ligase complex SCF subunit sconC</fullName>
    </submittedName>
</protein>
<dbReference type="EMBL" id="MCFE01000310">
    <property type="protein sequence ID" value="ORX91710.1"/>
    <property type="molecule type" value="Genomic_DNA"/>
</dbReference>
<dbReference type="Gene3D" id="3.30.710.10">
    <property type="entry name" value="Potassium Channel Kv1.1, Chain A"/>
    <property type="match status" value="1"/>
</dbReference>
<dbReference type="Pfam" id="PF03931">
    <property type="entry name" value="Skp1_POZ"/>
    <property type="match status" value="1"/>
</dbReference>
<dbReference type="CDD" id="cd18322">
    <property type="entry name" value="BTB_POZ_SKP1"/>
    <property type="match status" value="1"/>
</dbReference>
<dbReference type="GO" id="GO:0006511">
    <property type="term" value="P:ubiquitin-dependent protein catabolic process"/>
    <property type="evidence" value="ECO:0007669"/>
    <property type="project" value="InterPro"/>
</dbReference>
<feature type="non-terminal residue" evidence="5">
    <location>
        <position position="1"/>
    </location>
</feature>
<comment type="caution">
    <text evidence="5">The sequence shown here is derived from an EMBL/GenBank/DDBJ whole genome shotgun (WGS) entry which is preliminary data.</text>
</comment>
<keyword evidence="2" id="KW-0833">Ubl conjugation pathway</keyword>
<feature type="domain" description="SKP1 component dimerisation" evidence="3">
    <location>
        <begin position="101"/>
        <end position="129"/>
    </location>
</feature>
<sequence length="139" mass="15327">VGSGAQSFQGDKEVAESSLIVKSMLQDLGISDMPLPLPNVTEAVLGKVIEYCEHYRNGTEAFTGVELREMVVSEWDQAFLKADYGLLMGVIEAASYLNIEPLCGVGCRTLADIIHGRTPQEFRKILRIELEPLEVPDDE</sequence>
<dbReference type="Pfam" id="PF01466">
    <property type="entry name" value="Skp1"/>
    <property type="match status" value="1"/>
</dbReference>
<dbReference type="PANTHER" id="PTHR11165">
    <property type="entry name" value="SKP1"/>
    <property type="match status" value="1"/>
</dbReference>
<evidence type="ECO:0000256" key="1">
    <source>
        <dbReference type="ARBA" id="ARBA00009993"/>
    </source>
</evidence>
<dbReference type="OrthoDB" id="2342932at2759"/>
<evidence type="ECO:0000313" key="5">
    <source>
        <dbReference type="EMBL" id="ORX91710.1"/>
    </source>
</evidence>
<evidence type="ECO:0000259" key="4">
    <source>
        <dbReference type="Pfam" id="PF03931"/>
    </source>
</evidence>
<dbReference type="GO" id="GO:0016874">
    <property type="term" value="F:ligase activity"/>
    <property type="evidence" value="ECO:0007669"/>
    <property type="project" value="UniProtKB-KW"/>
</dbReference>